<comment type="caution">
    <text evidence="1">The sequence shown here is derived from an EMBL/GenBank/DDBJ whole genome shotgun (WGS) entry which is preliminary data.</text>
</comment>
<dbReference type="Gramene" id="OE9A040848T1">
    <property type="protein sequence ID" value="OE9A040848C1"/>
    <property type="gene ID" value="OE9A040848"/>
</dbReference>
<sequence>MEGATFVVHPRHEHEESIVFHRLAESPPTSPVEPFSIAQEELSEDKKDDLQTFNKMKQVTNFSRNERSTRCCSLMLHHLRALQMNLKISYPLRYSLKLVWPKKNKGMNAPKKE</sequence>
<reference evidence="1 2" key="1">
    <citation type="submission" date="2019-12" db="EMBL/GenBank/DDBJ databases">
        <authorList>
            <person name="Alioto T."/>
            <person name="Alioto T."/>
            <person name="Gomez Garrido J."/>
        </authorList>
    </citation>
    <scope>NUCLEOTIDE SEQUENCE [LARGE SCALE GENOMIC DNA]</scope>
</reference>
<proteinExistence type="predicted"/>
<gene>
    <name evidence="1" type="ORF">OLEA9_A040848</name>
</gene>
<name>A0A8S0RHK7_OLEEU</name>
<protein>
    <submittedName>
        <fullName evidence="1">Uncharacterized protein</fullName>
    </submittedName>
</protein>
<dbReference type="EMBL" id="CACTIH010003626">
    <property type="protein sequence ID" value="CAA2979192.1"/>
    <property type="molecule type" value="Genomic_DNA"/>
</dbReference>
<dbReference type="AlphaFoldDB" id="A0A8S0RHK7"/>
<keyword evidence="2" id="KW-1185">Reference proteome</keyword>
<evidence type="ECO:0000313" key="1">
    <source>
        <dbReference type="EMBL" id="CAA2979192.1"/>
    </source>
</evidence>
<organism evidence="1 2">
    <name type="scientific">Olea europaea subsp. europaea</name>
    <dbReference type="NCBI Taxonomy" id="158383"/>
    <lineage>
        <taxon>Eukaryota</taxon>
        <taxon>Viridiplantae</taxon>
        <taxon>Streptophyta</taxon>
        <taxon>Embryophyta</taxon>
        <taxon>Tracheophyta</taxon>
        <taxon>Spermatophyta</taxon>
        <taxon>Magnoliopsida</taxon>
        <taxon>eudicotyledons</taxon>
        <taxon>Gunneridae</taxon>
        <taxon>Pentapetalae</taxon>
        <taxon>asterids</taxon>
        <taxon>lamiids</taxon>
        <taxon>Lamiales</taxon>
        <taxon>Oleaceae</taxon>
        <taxon>Oleeae</taxon>
        <taxon>Olea</taxon>
    </lineage>
</organism>
<dbReference type="Proteomes" id="UP000594638">
    <property type="component" value="Unassembled WGS sequence"/>
</dbReference>
<accession>A0A8S0RHK7</accession>
<evidence type="ECO:0000313" key="2">
    <source>
        <dbReference type="Proteomes" id="UP000594638"/>
    </source>
</evidence>